<dbReference type="Gene3D" id="3.40.50.300">
    <property type="entry name" value="P-loop containing nucleotide triphosphate hydrolases"/>
    <property type="match status" value="2"/>
</dbReference>
<dbReference type="GO" id="GO:0043138">
    <property type="term" value="F:3'-5' DNA helicase activity"/>
    <property type="evidence" value="ECO:0007669"/>
    <property type="project" value="TreeGrafter"/>
</dbReference>
<evidence type="ECO:0000256" key="1">
    <source>
        <dbReference type="ARBA" id="ARBA00022741"/>
    </source>
</evidence>
<keyword evidence="6" id="KW-0347">Helicase</keyword>
<dbReference type="Pfam" id="PF00271">
    <property type="entry name" value="Helicase_C"/>
    <property type="match status" value="1"/>
</dbReference>
<accession>A0A0M0GA15</accession>
<dbReference type="AlphaFoldDB" id="A0A0M0GA15"/>
<dbReference type="SUPFAM" id="SSF52540">
    <property type="entry name" value="P-loop containing nucleoside triphosphate hydrolases"/>
    <property type="match status" value="1"/>
</dbReference>
<dbReference type="GO" id="GO:0006310">
    <property type="term" value="P:DNA recombination"/>
    <property type="evidence" value="ECO:0007669"/>
    <property type="project" value="TreeGrafter"/>
</dbReference>
<feature type="domain" description="Helicase ATP-binding" evidence="4">
    <location>
        <begin position="167"/>
        <end position="319"/>
    </location>
</feature>
<dbReference type="Proteomes" id="UP000037109">
    <property type="component" value="Unassembled WGS sequence"/>
</dbReference>
<evidence type="ECO:0000256" key="3">
    <source>
        <dbReference type="ARBA" id="ARBA00023125"/>
    </source>
</evidence>
<dbReference type="PROSITE" id="PS51194">
    <property type="entry name" value="HELICASE_CTER"/>
    <property type="match status" value="1"/>
</dbReference>
<evidence type="ECO:0000259" key="5">
    <source>
        <dbReference type="PROSITE" id="PS51194"/>
    </source>
</evidence>
<keyword evidence="6" id="KW-0378">Hydrolase</keyword>
<dbReference type="InterPro" id="IPR027417">
    <property type="entry name" value="P-loop_NTPase"/>
</dbReference>
<dbReference type="GO" id="GO:0005524">
    <property type="term" value="F:ATP binding"/>
    <property type="evidence" value="ECO:0007669"/>
    <property type="project" value="UniProtKB-KW"/>
</dbReference>
<dbReference type="GO" id="GO:0003677">
    <property type="term" value="F:DNA binding"/>
    <property type="evidence" value="ECO:0007669"/>
    <property type="project" value="UniProtKB-KW"/>
</dbReference>
<dbReference type="PANTHER" id="PTHR30580:SF1">
    <property type="entry name" value="COMF OPERON PROTEIN 1"/>
    <property type="match status" value="1"/>
</dbReference>
<dbReference type="InterPro" id="IPR014001">
    <property type="entry name" value="Helicase_ATP-bd"/>
</dbReference>
<dbReference type="RefSeq" id="WP_053433641.1">
    <property type="nucleotide sequence ID" value="NZ_LGUF01000007.1"/>
</dbReference>
<dbReference type="FunFam" id="3.40.50.300:FF:001697">
    <property type="entry name" value="ComF operon protein 1"/>
    <property type="match status" value="1"/>
</dbReference>
<evidence type="ECO:0000313" key="6">
    <source>
        <dbReference type="EMBL" id="KON86281.1"/>
    </source>
</evidence>
<evidence type="ECO:0000313" key="7">
    <source>
        <dbReference type="Proteomes" id="UP000037109"/>
    </source>
</evidence>
<dbReference type="GO" id="GO:0006270">
    <property type="term" value="P:DNA replication initiation"/>
    <property type="evidence" value="ECO:0007669"/>
    <property type="project" value="TreeGrafter"/>
</dbReference>
<keyword evidence="7" id="KW-1185">Reference proteome</keyword>
<keyword evidence="3" id="KW-0238">DNA-binding</keyword>
<dbReference type="STRING" id="1459.AF332_05230"/>
<organism evidence="6 7">
    <name type="scientific">Sporosarcina globispora</name>
    <name type="common">Bacillus globisporus</name>
    <dbReference type="NCBI Taxonomy" id="1459"/>
    <lineage>
        <taxon>Bacteria</taxon>
        <taxon>Bacillati</taxon>
        <taxon>Bacillota</taxon>
        <taxon>Bacilli</taxon>
        <taxon>Bacillales</taxon>
        <taxon>Caryophanaceae</taxon>
        <taxon>Sporosarcina</taxon>
    </lineage>
</organism>
<dbReference type="GO" id="GO:0006302">
    <property type="term" value="P:double-strand break repair"/>
    <property type="evidence" value="ECO:0007669"/>
    <property type="project" value="TreeGrafter"/>
</dbReference>
<dbReference type="SMART" id="SM00490">
    <property type="entry name" value="HELICc"/>
    <property type="match status" value="1"/>
</dbReference>
<dbReference type="Pfam" id="PF00270">
    <property type="entry name" value="DEAD"/>
    <property type="match status" value="1"/>
</dbReference>
<dbReference type="PROSITE" id="PS51192">
    <property type="entry name" value="HELICASE_ATP_BIND_1"/>
    <property type="match status" value="1"/>
</dbReference>
<dbReference type="FunFam" id="3.40.50.300:FF:001736">
    <property type="entry name" value="COMF operon protein 1"/>
    <property type="match status" value="1"/>
</dbReference>
<evidence type="ECO:0000256" key="2">
    <source>
        <dbReference type="ARBA" id="ARBA00022840"/>
    </source>
</evidence>
<gene>
    <name evidence="6" type="ORF">AF332_05230</name>
</gene>
<dbReference type="OrthoDB" id="2077914at2"/>
<name>A0A0M0GA15_SPOGL</name>
<comment type="caution">
    <text evidence="6">The sequence shown here is derived from an EMBL/GenBank/DDBJ whole genome shotgun (WGS) entry which is preliminary data.</text>
</comment>
<sequence length="498" mass="56382">MRFSLKNNILTPILNKETPDSLPISLIEAIPALPLNESSHFNYELQRLLHGKQLLLDDLPYPLEEIQSHYENGYIHYRKGIIKEKNKIVCARCGNKDSSLFASFPCARFGEDECTYCRKCIMMGRVSACTPLISWAGPEPLQELTENPLVWNGALSPGQQHASDQVKQNVVENKELLVWAVCGAGKTEVLFEGISTALASGKRVCIATPRTDVVLELGPRLKAVFPGIQVAVLYGGSEDRHLQAPLTIATTHQLLRFYKAFDTVILDEVDAFPYTADESLHYAVRQSRKYISSMIYLTATPSQKWQNECRSGKRDFVTIPARYHRHPLPVPSFKWCGNWEKLLKKEKLPPVVTQWIKKRLDNQKQCLLFLPKIDKMGKALTVLRKSYPKIQAVHSEDPDRKGKVQMMRNKEIPMLLTTTILERGVTFPNIDVAVIGSEDRIFTESALVQIAGRVGRSFDHPKGDITFFHYGKTESMVKAQKQILNMNSEAKKKGLIDY</sequence>
<evidence type="ECO:0000259" key="4">
    <source>
        <dbReference type="PROSITE" id="PS51192"/>
    </source>
</evidence>
<dbReference type="SMART" id="SM00487">
    <property type="entry name" value="DEXDc"/>
    <property type="match status" value="1"/>
</dbReference>
<keyword evidence="2" id="KW-0067">ATP-binding</keyword>
<dbReference type="PATRIC" id="fig|1459.3.peg.1092"/>
<protein>
    <submittedName>
        <fullName evidence="6">Helicase</fullName>
    </submittedName>
</protein>
<dbReference type="PANTHER" id="PTHR30580">
    <property type="entry name" value="PRIMOSOMAL PROTEIN N"/>
    <property type="match status" value="1"/>
</dbReference>
<reference evidence="7" key="1">
    <citation type="submission" date="2015-07" db="EMBL/GenBank/DDBJ databases">
        <title>Fjat-10036 dsm4.</title>
        <authorList>
            <person name="Liu B."/>
            <person name="Wang J."/>
            <person name="Zhu Y."/>
            <person name="Liu G."/>
            <person name="Chen Q."/>
            <person name="Chen Z."/>
            <person name="Lan J."/>
            <person name="Che J."/>
            <person name="Ge C."/>
            <person name="Shi H."/>
            <person name="Pan Z."/>
            <person name="Liu X."/>
        </authorList>
    </citation>
    <scope>NUCLEOTIDE SEQUENCE [LARGE SCALE GENOMIC DNA]</scope>
    <source>
        <strain evidence="7">DSM 4</strain>
    </source>
</reference>
<dbReference type="EMBL" id="LGUF01000007">
    <property type="protein sequence ID" value="KON86281.1"/>
    <property type="molecule type" value="Genomic_DNA"/>
</dbReference>
<dbReference type="InterPro" id="IPR011545">
    <property type="entry name" value="DEAD/DEAH_box_helicase_dom"/>
</dbReference>
<keyword evidence="1" id="KW-0547">Nucleotide-binding</keyword>
<proteinExistence type="predicted"/>
<dbReference type="InterPro" id="IPR001650">
    <property type="entry name" value="Helicase_C-like"/>
</dbReference>
<feature type="domain" description="Helicase C-terminal" evidence="5">
    <location>
        <begin position="355"/>
        <end position="498"/>
    </location>
</feature>
<dbReference type="CDD" id="cd17925">
    <property type="entry name" value="DEXDc_ComFA"/>
    <property type="match status" value="1"/>
</dbReference>